<gene>
    <name evidence="2" type="ORF">SDC9_197583</name>
</gene>
<evidence type="ECO:0000256" key="1">
    <source>
        <dbReference type="SAM" id="MobiDB-lite"/>
    </source>
</evidence>
<proteinExistence type="predicted"/>
<organism evidence="2">
    <name type="scientific">bioreactor metagenome</name>
    <dbReference type="NCBI Taxonomy" id="1076179"/>
    <lineage>
        <taxon>unclassified sequences</taxon>
        <taxon>metagenomes</taxon>
        <taxon>ecological metagenomes</taxon>
    </lineage>
</organism>
<feature type="compositionally biased region" description="Pro residues" evidence="1">
    <location>
        <begin position="1"/>
        <end position="10"/>
    </location>
</feature>
<sequence length="76" mass="8610">MARAAGPPPDGSTQRRQNHRNQEWPGHLVGQLRQARLLQRGAFHQRHHLRKPRAIAYLVHSHLDGRAQVVAAGTDR</sequence>
<evidence type="ECO:0000313" key="2">
    <source>
        <dbReference type="EMBL" id="MPN49959.1"/>
    </source>
</evidence>
<name>A0A645IHK6_9ZZZZ</name>
<feature type="region of interest" description="Disordered" evidence="1">
    <location>
        <begin position="1"/>
        <end position="26"/>
    </location>
</feature>
<dbReference type="EMBL" id="VSSQ01113683">
    <property type="protein sequence ID" value="MPN49959.1"/>
    <property type="molecule type" value="Genomic_DNA"/>
</dbReference>
<protein>
    <submittedName>
        <fullName evidence="2">Uncharacterized protein</fullName>
    </submittedName>
</protein>
<accession>A0A645IHK6</accession>
<dbReference type="AlphaFoldDB" id="A0A645IHK6"/>
<reference evidence="2" key="1">
    <citation type="submission" date="2019-08" db="EMBL/GenBank/DDBJ databases">
        <authorList>
            <person name="Kucharzyk K."/>
            <person name="Murdoch R.W."/>
            <person name="Higgins S."/>
            <person name="Loffler F."/>
        </authorList>
    </citation>
    <scope>NUCLEOTIDE SEQUENCE</scope>
</reference>
<comment type="caution">
    <text evidence="2">The sequence shown here is derived from an EMBL/GenBank/DDBJ whole genome shotgun (WGS) entry which is preliminary data.</text>
</comment>